<dbReference type="Proteomes" id="UP001476583">
    <property type="component" value="Chromosome"/>
</dbReference>
<dbReference type="EC" id="3.5.-.-" evidence="1"/>
<keyword evidence="2" id="KW-1185">Reference proteome</keyword>
<dbReference type="GO" id="GO:0016787">
    <property type="term" value="F:hydrolase activity"/>
    <property type="evidence" value="ECO:0007669"/>
    <property type="project" value="UniProtKB-KW"/>
</dbReference>
<dbReference type="Pfam" id="PF01042">
    <property type="entry name" value="Ribonuc_L-PSP"/>
    <property type="match status" value="1"/>
</dbReference>
<reference evidence="1 2" key="1">
    <citation type="submission" date="2024-03" db="EMBL/GenBank/DDBJ databases">
        <title>Complete genome of BD2.</title>
        <authorList>
            <person name="Cao G."/>
        </authorList>
    </citation>
    <scope>NUCLEOTIDE SEQUENCE [LARGE SCALE GENOMIC DNA]</scope>
    <source>
        <strain evidence="1 2">BD2</strain>
    </source>
</reference>
<gene>
    <name evidence="1" type="ORF">WG219_10730</name>
</gene>
<evidence type="ECO:0000313" key="2">
    <source>
        <dbReference type="Proteomes" id="UP001476583"/>
    </source>
</evidence>
<dbReference type="CDD" id="cd00448">
    <property type="entry name" value="YjgF_YER057c_UK114_family"/>
    <property type="match status" value="1"/>
</dbReference>
<dbReference type="PANTHER" id="PTHR11803">
    <property type="entry name" value="2-IMINOBUTANOATE/2-IMINOPROPANOATE DEAMINASE RIDA"/>
    <property type="match status" value="1"/>
</dbReference>
<sequence length="137" mass="15273">MTQAGVHLWSQIPSLVLPKPKFLYSPVVKAGEFIFVSGLVGLDPHTGQLAEGGLIAQTRQVLSNFRALCREQGWSSDHLMLVRIYCTEFDRFSELNSYWDEFFKDIRPPARTSVGVSALPLNALVEMEFQLVATATA</sequence>
<keyword evidence="1" id="KW-0378">Hydrolase</keyword>
<accession>A0ABZ2RLI8</accession>
<dbReference type="EMBL" id="CP148074">
    <property type="protein sequence ID" value="WXL27886.1"/>
    <property type="molecule type" value="Genomic_DNA"/>
</dbReference>
<organism evidence="1 2">
    <name type="scientific">Ectopseudomonas mendocina</name>
    <name type="common">Pseudomonas mendocina</name>
    <dbReference type="NCBI Taxonomy" id="300"/>
    <lineage>
        <taxon>Bacteria</taxon>
        <taxon>Pseudomonadati</taxon>
        <taxon>Pseudomonadota</taxon>
        <taxon>Gammaproteobacteria</taxon>
        <taxon>Pseudomonadales</taxon>
        <taxon>Pseudomonadaceae</taxon>
        <taxon>Ectopseudomonas</taxon>
    </lineage>
</organism>
<dbReference type="Gene3D" id="3.30.1330.40">
    <property type="entry name" value="RutC-like"/>
    <property type="match status" value="1"/>
</dbReference>
<protein>
    <submittedName>
        <fullName evidence="1">RidA family protein</fullName>
        <ecNumber evidence="1">3.5.-.-</ecNumber>
    </submittedName>
</protein>
<dbReference type="InterPro" id="IPR035959">
    <property type="entry name" value="RutC-like_sf"/>
</dbReference>
<evidence type="ECO:0000313" key="1">
    <source>
        <dbReference type="EMBL" id="WXL27886.1"/>
    </source>
</evidence>
<name>A0ABZ2RLI8_ECTME</name>
<dbReference type="PANTHER" id="PTHR11803:SF39">
    <property type="entry name" value="2-IMINOBUTANOATE_2-IMINOPROPANOATE DEAMINASE"/>
    <property type="match status" value="1"/>
</dbReference>
<proteinExistence type="predicted"/>
<dbReference type="InterPro" id="IPR006175">
    <property type="entry name" value="YjgF/YER057c/UK114"/>
</dbReference>
<dbReference type="SUPFAM" id="SSF55298">
    <property type="entry name" value="YjgF-like"/>
    <property type="match status" value="1"/>
</dbReference>